<feature type="region of interest" description="Disordered" evidence="1">
    <location>
        <begin position="278"/>
        <end position="321"/>
    </location>
</feature>
<organism evidence="2 3">
    <name type="scientific">Tropilaelaps mercedesae</name>
    <dbReference type="NCBI Taxonomy" id="418985"/>
    <lineage>
        <taxon>Eukaryota</taxon>
        <taxon>Metazoa</taxon>
        <taxon>Ecdysozoa</taxon>
        <taxon>Arthropoda</taxon>
        <taxon>Chelicerata</taxon>
        <taxon>Arachnida</taxon>
        <taxon>Acari</taxon>
        <taxon>Parasitiformes</taxon>
        <taxon>Mesostigmata</taxon>
        <taxon>Gamasina</taxon>
        <taxon>Dermanyssoidea</taxon>
        <taxon>Laelapidae</taxon>
        <taxon>Tropilaelaps</taxon>
    </lineage>
</organism>
<comment type="caution">
    <text evidence="2">The sequence shown here is derived from an EMBL/GenBank/DDBJ whole genome shotgun (WGS) entry which is preliminary data.</text>
</comment>
<sequence length="494" mass="55287">MSESGGLPPRSKDGLYSHGVLLKKAVFQGVTCYCSPSAVLGQQEAFGDVNIILLHHPLTVECVYPSSQDGPGRRLRIEIQLQESSDSTLDNVNSSINDSGVVSIPLGRLVGLTSVNTQHTLRIAHSQCIYDDYRVKFVYIRFPSESDLEEFRWSFEEAVRLRDCPEERLDPAFQRLIEESRRESRKQLKMFKHLKGKNLHKRRSYREIEAGEPLMLPPPFQEDDTDLKTGEKLLVTATLFQYQKYEPQPMIANTTKATSSTFTDSSELEETMTSHLNNAAAPASPPSHSTSNIQSSADQESGTSATLVRLGRSEGPPTLQDTILASDKGTTLQAEALKNSQASEKQSDYDLANKALPSPIRDALVKGGKERLRPRGTWKKIAANVRVRVFPFAGQAMITVIDDNLGHYIYTTWVHSRLVCTQVCNSGYPDLFFPAPIKSTTCKMTEGPDKWSLVGLRFATSKDAQLFTEHINRHRCRLLLRETVTKMELLVPTR</sequence>
<dbReference type="EMBL" id="MNPL01020468">
    <property type="protein sequence ID" value="OQR69572.1"/>
    <property type="molecule type" value="Genomic_DNA"/>
</dbReference>
<evidence type="ECO:0000256" key="1">
    <source>
        <dbReference type="SAM" id="MobiDB-lite"/>
    </source>
</evidence>
<protein>
    <submittedName>
        <fullName evidence="2">Uncharacterized protein</fullName>
    </submittedName>
</protein>
<dbReference type="Proteomes" id="UP000192247">
    <property type="component" value="Unassembled WGS sequence"/>
</dbReference>
<proteinExistence type="predicted"/>
<dbReference type="AlphaFoldDB" id="A0A1V9X8E7"/>
<feature type="compositionally biased region" description="Polar residues" evidence="1">
    <location>
        <begin position="293"/>
        <end position="306"/>
    </location>
</feature>
<feature type="compositionally biased region" description="Low complexity" evidence="1">
    <location>
        <begin position="278"/>
        <end position="292"/>
    </location>
</feature>
<reference evidence="2 3" key="1">
    <citation type="journal article" date="2017" name="Gigascience">
        <title>Draft genome of the honey bee ectoparasitic mite, Tropilaelaps mercedesae, is shaped by the parasitic life history.</title>
        <authorList>
            <person name="Dong X."/>
            <person name="Armstrong S.D."/>
            <person name="Xia D."/>
            <person name="Makepeace B.L."/>
            <person name="Darby A.C."/>
            <person name="Kadowaki T."/>
        </authorList>
    </citation>
    <scope>NUCLEOTIDE SEQUENCE [LARGE SCALE GENOMIC DNA]</scope>
    <source>
        <strain evidence="2">Wuxi-XJTLU</strain>
    </source>
</reference>
<keyword evidence="3" id="KW-1185">Reference proteome</keyword>
<dbReference type="OrthoDB" id="10465403at2759"/>
<evidence type="ECO:0000313" key="2">
    <source>
        <dbReference type="EMBL" id="OQR69572.1"/>
    </source>
</evidence>
<evidence type="ECO:0000313" key="3">
    <source>
        <dbReference type="Proteomes" id="UP000192247"/>
    </source>
</evidence>
<dbReference type="InParanoid" id="A0A1V9X8E7"/>
<name>A0A1V9X8E7_9ACAR</name>
<gene>
    <name evidence="2" type="ORF">BIW11_12180</name>
</gene>
<accession>A0A1V9X8E7</accession>